<accession>A0ABT8QUC5</accession>
<evidence type="ECO:0000313" key="3">
    <source>
        <dbReference type="Proteomes" id="UP001176021"/>
    </source>
</evidence>
<dbReference type="EMBL" id="JAMJEV010000019">
    <property type="protein sequence ID" value="MDO0824963.1"/>
    <property type="molecule type" value="Genomic_DNA"/>
</dbReference>
<keyword evidence="3" id="KW-1185">Reference proteome</keyword>
<evidence type="ECO:0000259" key="1">
    <source>
        <dbReference type="PROSITE" id="PS51186"/>
    </source>
</evidence>
<reference evidence="2" key="1">
    <citation type="submission" date="2022-05" db="EMBL/GenBank/DDBJ databases">
        <title>Expanded diversity of anoxic marine methylotrophy in a Black Sea sulfate reducing microorganism.</title>
        <authorList>
            <person name="Fischer P.Q."/>
            <person name="Stams A.J.M."/>
            <person name="Villanueva L."/>
            <person name="Sousa D.Z."/>
        </authorList>
    </citation>
    <scope>NUCLEOTIDE SEQUENCE</scope>
    <source>
        <strain evidence="2">P130</strain>
    </source>
</reference>
<name>A0ABT8QUC5_9FIRM</name>
<dbReference type="Gene3D" id="3.40.630.30">
    <property type="match status" value="1"/>
</dbReference>
<protein>
    <submittedName>
        <fullName evidence="2">GNAT family N-acetyltransferase</fullName>
    </submittedName>
</protein>
<dbReference type="CDD" id="cd04301">
    <property type="entry name" value="NAT_SF"/>
    <property type="match status" value="1"/>
</dbReference>
<proteinExistence type="predicted"/>
<dbReference type="InterPro" id="IPR016181">
    <property type="entry name" value="Acyl_CoA_acyltransferase"/>
</dbReference>
<organism evidence="2 3">
    <name type="scientific">Desulfosporosinus nitroreducens</name>
    <dbReference type="NCBI Taxonomy" id="2018668"/>
    <lineage>
        <taxon>Bacteria</taxon>
        <taxon>Bacillati</taxon>
        <taxon>Bacillota</taxon>
        <taxon>Clostridia</taxon>
        <taxon>Eubacteriales</taxon>
        <taxon>Desulfitobacteriaceae</taxon>
        <taxon>Desulfosporosinus</taxon>
    </lineage>
</organism>
<feature type="domain" description="N-acetyltransferase" evidence="1">
    <location>
        <begin position="1"/>
        <end position="147"/>
    </location>
</feature>
<dbReference type="RefSeq" id="WP_302049698.1">
    <property type="nucleotide sequence ID" value="NZ_JAMJEV010000019.1"/>
</dbReference>
<evidence type="ECO:0000313" key="2">
    <source>
        <dbReference type="EMBL" id="MDO0824963.1"/>
    </source>
</evidence>
<comment type="caution">
    <text evidence="2">The sequence shown here is derived from an EMBL/GenBank/DDBJ whole genome shotgun (WGS) entry which is preliminary data.</text>
</comment>
<sequence>MVARILFAEPHDENELSEILMEYGMGFPGEIEEQVIVKENERVVAGAKIVEYEKRRFFLEVLGVKQDSLRQGIGRLLITEIVRNPWKCCKNILSQFKPQESYHITTVARGYATDFYINMGFKPFSFLELPEPYREQCSDCPDKEDCEPIPMRYIGGI</sequence>
<dbReference type="Proteomes" id="UP001176021">
    <property type="component" value="Unassembled WGS sequence"/>
</dbReference>
<dbReference type="PROSITE" id="PS51186">
    <property type="entry name" value="GNAT"/>
    <property type="match status" value="1"/>
</dbReference>
<dbReference type="InterPro" id="IPR000182">
    <property type="entry name" value="GNAT_dom"/>
</dbReference>
<gene>
    <name evidence="2" type="ORF">M8H41_19215</name>
</gene>
<dbReference type="SUPFAM" id="SSF55729">
    <property type="entry name" value="Acyl-CoA N-acyltransferases (Nat)"/>
    <property type="match status" value="1"/>
</dbReference>